<dbReference type="OrthoDB" id="47801at2759"/>
<dbReference type="Pfam" id="PF00179">
    <property type="entry name" value="UQ_con"/>
    <property type="match status" value="1"/>
</dbReference>
<feature type="domain" description="UBC core" evidence="3">
    <location>
        <begin position="640"/>
        <end position="779"/>
    </location>
</feature>
<dbReference type="InterPro" id="IPR000608">
    <property type="entry name" value="UBC"/>
</dbReference>
<dbReference type="Pfam" id="PF23043">
    <property type="entry name" value="SH3-B_UBE2O"/>
    <property type="match status" value="1"/>
</dbReference>
<name>A0A3L6R7S0_PANMI</name>
<organism evidence="4 5">
    <name type="scientific">Panicum miliaceum</name>
    <name type="common">Proso millet</name>
    <name type="synonym">Broomcorn millet</name>
    <dbReference type="NCBI Taxonomy" id="4540"/>
    <lineage>
        <taxon>Eukaryota</taxon>
        <taxon>Viridiplantae</taxon>
        <taxon>Streptophyta</taxon>
        <taxon>Embryophyta</taxon>
        <taxon>Tracheophyta</taxon>
        <taxon>Spermatophyta</taxon>
        <taxon>Magnoliopsida</taxon>
        <taxon>Liliopsida</taxon>
        <taxon>Poales</taxon>
        <taxon>Poaceae</taxon>
        <taxon>PACMAD clade</taxon>
        <taxon>Panicoideae</taxon>
        <taxon>Panicodae</taxon>
        <taxon>Paniceae</taxon>
        <taxon>Panicinae</taxon>
        <taxon>Panicum</taxon>
        <taxon>Panicum sect. Panicum</taxon>
    </lineage>
</organism>
<dbReference type="InterPro" id="IPR016135">
    <property type="entry name" value="UBQ-conjugating_enzyme/RWD"/>
</dbReference>
<dbReference type="GO" id="GO:0061631">
    <property type="term" value="F:ubiquitin conjugating enzyme activity"/>
    <property type="evidence" value="ECO:0007669"/>
    <property type="project" value="TreeGrafter"/>
</dbReference>
<sequence>MTKRGVSGLGIMDLFAIDSDSETYSGTSDSEDQEECEFTYSDHAQSILSSLDESIGKIDNFLTFERGFLHGDIVCPVSDPSGQLGRVVGVAMFVDLETSSGDIIKDVNSKKLSRVRSFISGDCVVMGPWIGRVIRAFDLVTVLFSDGAKCEMLLRDSEALKPIPPILFEDAPYFYYPGQRVRIVEPSVYQSATWLCGSWRPGRDDGVVSHVDVGMVHVNWITSVTNVWGDKSSSPPNIQDPKKLTLLSCFPYANWQLGDWCAVTDDHGCLWMDSGKSCIVSEAWKCDSPGHMHLENCSSGYSQTYVVSKTKSTVDILWQNGSISLGLEPQTLVPVSTLGDYDFWPGQFVLEKLAVEDSARCQRTGIVRDVDALERTVNVLWISPAGSDTVSYGRSGPTVETVSAYELVEHPDFSFCNGEVVIRSAVNIEKSEADLTNGSLASRELVTHSDFLSCIGNVLGYKDDGIEVQWANGVISKVQHFEIIGLDKLLDSSLESMHEENTAGDSIDMAEQEEMHHENANIALESTDCTGSLCKATAFLFPKTAFDFLTNVAASLFGTNGSPSPSSVVIDPRYQIIRMAEMQTSADELPEEKQVVELVAKIEKPNLTSEDNISKRFDVVTDCSDHHFVKESGHESVTRSWVKKVQQEWTILQNDLPDGIHVRVFEERMDLLRACIVGAAGTPYHDNLFFFDIIFPPDYPHEPPHFEKLVKEHFACHAQCILDACEAYLGGDLVGHAHDKAYISEDGSKNCSTGFKIMLGKLLPKLAAAFSEAGIISGQ</sequence>
<evidence type="ECO:0000313" key="4">
    <source>
        <dbReference type="EMBL" id="RLM98888.1"/>
    </source>
</evidence>
<dbReference type="Gene3D" id="3.10.110.10">
    <property type="entry name" value="Ubiquitin Conjugating Enzyme"/>
    <property type="match status" value="1"/>
</dbReference>
<dbReference type="EMBL" id="PQIB02000009">
    <property type="protein sequence ID" value="RLM98888.1"/>
    <property type="molecule type" value="Genomic_DNA"/>
</dbReference>
<dbReference type="PROSITE" id="PS50127">
    <property type="entry name" value="UBC_2"/>
    <property type="match status" value="1"/>
</dbReference>
<gene>
    <name evidence="4" type="ORF">C2845_PM06G01850</name>
</gene>
<dbReference type="PANTHER" id="PTHR46116:SF15">
    <property type="entry name" value="(E3-INDEPENDENT) E2 UBIQUITIN-CONJUGATING ENZYME"/>
    <property type="match status" value="1"/>
</dbReference>
<comment type="caution">
    <text evidence="4">The sequence shown here is derived from an EMBL/GenBank/DDBJ whole genome shotgun (WGS) entry which is preliminary data.</text>
</comment>
<dbReference type="SUPFAM" id="SSF54495">
    <property type="entry name" value="UBC-like"/>
    <property type="match status" value="1"/>
</dbReference>
<dbReference type="Pfam" id="PF23046">
    <property type="entry name" value="tSH3-B_UBE2O"/>
    <property type="match status" value="1"/>
</dbReference>
<dbReference type="Proteomes" id="UP000275267">
    <property type="component" value="Unassembled WGS sequence"/>
</dbReference>
<dbReference type="InterPro" id="IPR057733">
    <property type="entry name" value="UBE2O-like_SH3-B"/>
</dbReference>
<keyword evidence="5" id="KW-1185">Reference proteome</keyword>
<evidence type="ECO:0000313" key="5">
    <source>
        <dbReference type="Proteomes" id="UP000275267"/>
    </source>
</evidence>
<evidence type="ECO:0000256" key="2">
    <source>
        <dbReference type="ARBA" id="ARBA00022786"/>
    </source>
</evidence>
<proteinExistence type="predicted"/>
<evidence type="ECO:0000259" key="3">
    <source>
        <dbReference type="PROSITE" id="PS50127"/>
    </source>
</evidence>
<keyword evidence="1" id="KW-0808">Transferase</keyword>
<accession>A0A3L6R7S0</accession>
<keyword evidence="2" id="KW-0833">Ubl conjugation pathway</keyword>
<dbReference type="STRING" id="4540.A0A3L6R7S0"/>
<evidence type="ECO:0000256" key="1">
    <source>
        <dbReference type="ARBA" id="ARBA00022679"/>
    </source>
</evidence>
<protein>
    <submittedName>
        <fullName evidence="4">Ubiquitin-conjugating enzyme E2 24 isoform X1</fullName>
    </submittedName>
</protein>
<dbReference type="PANTHER" id="PTHR46116">
    <property type="entry name" value="(E3-INDEPENDENT) E2 UBIQUITIN-CONJUGATING ENZYME"/>
    <property type="match status" value="1"/>
</dbReference>
<reference evidence="5" key="1">
    <citation type="journal article" date="2019" name="Nat. Commun.">
        <title>The genome of broomcorn millet.</title>
        <authorList>
            <person name="Zou C."/>
            <person name="Miki D."/>
            <person name="Li D."/>
            <person name="Tang Q."/>
            <person name="Xiao L."/>
            <person name="Rajput S."/>
            <person name="Deng P."/>
            <person name="Jia W."/>
            <person name="Huang R."/>
            <person name="Zhang M."/>
            <person name="Sun Y."/>
            <person name="Hu J."/>
            <person name="Fu X."/>
            <person name="Schnable P.S."/>
            <person name="Li F."/>
            <person name="Zhang H."/>
            <person name="Feng B."/>
            <person name="Zhu X."/>
            <person name="Liu R."/>
            <person name="Schnable J.C."/>
            <person name="Zhu J.-K."/>
            <person name="Zhang H."/>
        </authorList>
    </citation>
    <scope>NUCLEOTIDE SEQUENCE [LARGE SCALE GENOMIC DNA]</scope>
</reference>
<dbReference type="InterPro" id="IPR057735">
    <property type="entry name" value="UBE2O-like_tSH3-B"/>
</dbReference>
<dbReference type="AlphaFoldDB" id="A0A3L6R7S0"/>